<evidence type="ECO:0000313" key="1">
    <source>
        <dbReference type="Proteomes" id="UP000025227"/>
    </source>
</evidence>
<dbReference type="Proteomes" id="UP000025227">
    <property type="component" value="Unplaced"/>
</dbReference>
<accession>A0A7I4Z399</accession>
<sequence>MLPVRVFKLTNTEKEWIADRATSFTNYPRNPAEARRRMAQLFNAACLALVAVNALDDDKSTHRLTATVPSMCAFPFRFDFVITDMSPECGWTNHRPVYLWIVGSRTLIRTTIEQSEHSYETRSMAVRLVVPAGVITTLSAPPPDLPPTPMTLSRWTYV</sequence>
<organism evidence="1 2">
    <name type="scientific">Haemonchus contortus</name>
    <name type="common">Barber pole worm</name>
    <dbReference type="NCBI Taxonomy" id="6289"/>
    <lineage>
        <taxon>Eukaryota</taxon>
        <taxon>Metazoa</taxon>
        <taxon>Ecdysozoa</taxon>
        <taxon>Nematoda</taxon>
        <taxon>Chromadorea</taxon>
        <taxon>Rhabditida</taxon>
        <taxon>Rhabditina</taxon>
        <taxon>Rhabditomorpha</taxon>
        <taxon>Strongyloidea</taxon>
        <taxon>Trichostrongylidae</taxon>
        <taxon>Haemonchus</taxon>
    </lineage>
</organism>
<keyword evidence="1" id="KW-1185">Reference proteome</keyword>
<proteinExistence type="predicted"/>
<protein>
    <submittedName>
        <fullName evidence="2">Uncharacterized protein</fullName>
    </submittedName>
</protein>
<name>A0A7I4Z399_HAECO</name>
<dbReference type="AlphaFoldDB" id="A0A7I4Z399"/>
<dbReference type="OMA" id="WTRHRIV"/>
<reference evidence="2" key="1">
    <citation type="submission" date="2020-12" db="UniProtKB">
        <authorList>
            <consortium name="WormBaseParasite"/>
        </authorList>
    </citation>
    <scope>IDENTIFICATION</scope>
    <source>
        <strain evidence="2">MHco3</strain>
    </source>
</reference>
<evidence type="ECO:0000313" key="2">
    <source>
        <dbReference type="WBParaSite" id="HCON_00177180-00001"/>
    </source>
</evidence>
<dbReference type="OrthoDB" id="5874582at2759"/>
<dbReference type="WBParaSite" id="HCON_00177180-00001">
    <property type="protein sequence ID" value="HCON_00177180-00001"/>
    <property type="gene ID" value="HCON_00177180"/>
</dbReference>